<dbReference type="EMBL" id="BLLK01000038">
    <property type="protein sequence ID" value="GFH49678.1"/>
    <property type="molecule type" value="Genomic_DNA"/>
</dbReference>
<protein>
    <submittedName>
        <fullName evidence="2">Uncharacterized protein</fullName>
    </submittedName>
</protein>
<name>A0AAD3CPV6_9STRA</name>
<sequence length="1103" mass="127454">MGKSKPNASLIKLKTLLQSAIEKHNEQSIKEPFWFVYHKPSAHDMVIEATRDLPTIANVLGMNNEELSELVDKAGRNVFTTIENSLNIATNSYYRSKFFMLGNKENILDIHTPDEQFDEDFEIPNWVRRIPKLVGGATADSSSVENDSNSTSKTVRGKDKRIKYSCGTCGEFVLPSRYEPILSSVKEELDNTVERLKHEVASLQRKVSELDRNMEDQHKEFQNSSKELEQQIKQQTDDKINHKRDEEAQRLIQIGKNIISTLNNDKWMGSPSSYRFYSLAWAQCPQISSESLSQLIPLVVAGFLSDCFLNDEIDFEKIPNATPSPNSIKKIIRVGRNIVLHDIAKMLDNDPELKVAMAQDKGERDHLGRLIRDITVFKEGYVKAFRIDCDGSGGTDEAVAASIDATLSQLDEYRDGGNRTLLSGMCTDTGGGGVMESVVEELVKLNRMTDIYFVGNCSLHALSKCLQNAYESAFGIGGLTNVTTLQFLHCCYALEEALGTYEFRRRWKLANPDAKIELMVKLQKPVLTRWGYVNKTAEMVLENFDKWIRMFRFCYENSNKKDATISSNGYSMDHSKIRIELEFFVAFNKVFWRKQFTWMHRTDEKSKRFGHSSHEMPLRVFLMEHQLRELHENNCWKGNDAFKTYIELLNKLPSDVKDEKGNITHAGKETTIEQVKIFWQEFLTTFKKHFQLWKQRNLIFTLASSNMKSSVIFAKWWIGEEEHDSIARIAEEYSEELDPVHECQINYTQWYTYLRNLKAKPECELLSNHREAIRYIATTKEDLYASTNEGVQHLVRDLQKYILNLPSHTQYTESGVQDISLASKNRKSQYDASSISIIRAFDNQAVNKVLLESYSSKKKQGNQYRTSGAGDNDRLNTHIRSVHTFQNREKGISQFRRRALPTKERSLLLIQRGIQFIPNEDVIRRIAAYLKQCDLNSQSRKRLRQHESDQFDENKAKRDKKLAAGHKRIKDAKNLKQRPVTLSDTFKKTVEFTWFTRNALRLCCMKEIEARNPNHEYVINGYKIDGKKMIAKQLKELLVALVKKEDKDATAVELKHPDNILLHEKRYLERLYKGELKPAQVELYLANQDDNEETIECSLDFDF</sequence>
<feature type="region of interest" description="Disordered" evidence="1">
    <location>
        <begin position="941"/>
        <end position="963"/>
    </location>
</feature>
<organism evidence="2 3">
    <name type="scientific">Chaetoceros tenuissimus</name>
    <dbReference type="NCBI Taxonomy" id="426638"/>
    <lineage>
        <taxon>Eukaryota</taxon>
        <taxon>Sar</taxon>
        <taxon>Stramenopiles</taxon>
        <taxon>Ochrophyta</taxon>
        <taxon>Bacillariophyta</taxon>
        <taxon>Coscinodiscophyceae</taxon>
        <taxon>Chaetocerotophycidae</taxon>
        <taxon>Chaetocerotales</taxon>
        <taxon>Chaetocerotaceae</taxon>
        <taxon>Chaetoceros</taxon>
    </lineage>
</organism>
<evidence type="ECO:0000313" key="2">
    <source>
        <dbReference type="EMBL" id="GFH49678.1"/>
    </source>
</evidence>
<feature type="region of interest" description="Disordered" evidence="1">
    <location>
        <begin position="137"/>
        <end position="156"/>
    </location>
</feature>
<comment type="caution">
    <text evidence="2">The sequence shown here is derived from an EMBL/GenBank/DDBJ whole genome shotgun (WGS) entry which is preliminary data.</text>
</comment>
<feature type="region of interest" description="Disordered" evidence="1">
    <location>
        <begin position="217"/>
        <end position="240"/>
    </location>
</feature>
<evidence type="ECO:0000313" key="3">
    <source>
        <dbReference type="Proteomes" id="UP001054902"/>
    </source>
</evidence>
<keyword evidence="3" id="KW-1185">Reference proteome</keyword>
<reference evidence="2 3" key="1">
    <citation type="journal article" date="2021" name="Sci. Rep.">
        <title>The genome of the diatom Chaetoceros tenuissimus carries an ancient integrated fragment of an extant virus.</title>
        <authorList>
            <person name="Hongo Y."/>
            <person name="Kimura K."/>
            <person name="Takaki Y."/>
            <person name="Yoshida Y."/>
            <person name="Baba S."/>
            <person name="Kobayashi G."/>
            <person name="Nagasaki K."/>
            <person name="Hano T."/>
            <person name="Tomaru Y."/>
        </authorList>
    </citation>
    <scope>NUCLEOTIDE SEQUENCE [LARGE SCALE GENOMIC DNA]</scope>
    <source>
        <strain evidence="2 3">NIES-3715</strain>
    </source>
</reference>
<gene>
    <name evidence="2" type="ORF">CTEN210_06154</name>
</gene>
<accession>A0AAD3CPV6</accession>
<feature type="compositionally biased region" description="Basic and acidic residues" evidence="1">
    <location>
        <begin position="945"/>
        <end position="956"/>
    </location>
</feature>
<evidence type="ECO:0000256" key="1">
    <source>
        <dbReference type="SAM" id="MobiDB-lite"/>
    </source>
</evidence>
<feature type="compositionally biased region" description="Low complexity" evidence="1">
    <location>
        <begin position="140"/>
        <end position="152"/>
    </location>
</feature>
<dbReference type="Proteomes" id="UP001054902">
    <property type="component" value="Unassembled WGS sequence"/>
</dbReference>
<proteinExistence type="predicted"/>
<dbReference type="AlphaFoldDB" id="A0AAD3CPV6"/>